<dbReference type="EMBL" id="PXOF01000108">
    <property type="protein sequence ID" value="RGP64955.1"/>
    <property type="molecule type" value="Genomic_DNA"/>
</dbReference>
<evidence type="ECO:0000313" key="3">
    <source>
        <dbReference type="EMBL" id="RGP64955.1"/>
    </source>
</evidence>
<dbReference type="GO" id="GO:0009277">
    <property type="term" value="C:fungal-type cell wall"/>
    <property type="evidence" value="ECO:0007669"/>
    <property type="project" value="InterPro"/>
</dbReference>
<keyword evidence="1 2" id="KW-1015">Disulfide bond</keyword>
<accession>A0A395RY30</accession>
<dbReference type="Proteomes" id="UP000266152">
    <property type="component" value="Unassembled WGS sequence"/>
</dbReference>
<dbReference type="Pfam" id="PF01185">
    <property type="entry name" value="Hydrophobin"/>
    <property type="match status" value="1"/>
</dbReference>
<organism evidence="3 4">
    <name type="scientific">Fusarium sporotrichioides</name>
    <dbReference type="NCBI Taxonomy" id="5514"/>
    <lineage>
        <taxon>Eukaryota</taxon>
        <taxon>Fungi</taxon>
        <taxon>Dikarya</taxon>
        <taxon>Ascomycota</taxon>
        <taxon>Pezizomycotina</taxon>
        <taxon>Sordariomycetes</taxon>
        <taxon>Hypocreomycetidae</taxon>
        <taxon>Hypocreales</taxon>
        <taxon>Nectriaceae</taxon>
        <taxon>Fusarium</taxon>
    </lineage>
</organism>
<evidence type="ECO:0000256" key="1">
    <source>
        <dbReference type="ARBA" id="ARBA00023157"/>
    </source>
</evidence>
<proteinExistence type="inferred from homology"/>
<comment type="subcellular location">
    <subcellularLocation>
        <location evidence="2">Secreted</location>
        <location evidence="2">Cell wall</location>
    </subcellularLocation>
</comment>
<comment type="similarity">
    <text evidence="2">Belongs to the fungal hydrophobin family.</text>
</comment>
<dbReference type="SMART" id="SM00075">
    <property type="entry name" value="HYDRO"/>
    <property type="match status" value="1"/>
</dbReference>
<feature type="chain" id="PRO_5017099162" description="Hydrophobin" evidence="2">
    <location>
        <begin position="22"/>
        <end position="127"/>
    </location>
</feature>
<protein>
    <recommendedName>
        <fullName evidence="2">Hydrophobin</fullName>
    </recommendedName>
</protein>
<dbReference type="GO" id="GO:0005199">
    <property type="term" value="F:structural constituent of cell wall"/>
    <property type="evidence" value="ECO:0007669"/>
    <property type="project" value="InterPro"/>
</dbReference>
<comment type="caution">
    <text evidence="3">The sequence shown here is derived from an EMBL/GenBank/DDBJ whole genome shotgun (WGS) entry which is preliminary data.</text>
</comment>
<evidence type="ECO:0000313" key="4">
    <source>
        <dbReference type="Proteomes" id="UP000266152"/>
    </source>
</evidence>
<dbReference type="STRING" id="5514.A0A395RY30"/>
<evidence type="ECO:0000256" key="2">
    <source>
        <dbReference type="RuleBase" id="RU365009"/>
    </source>
</evidence>
<dbReference type="AlphaFoldDB" id="A0A395RY30"/>
<keyword evidence="2" id="KW-0964">Secreted</keyword>
<reference evidence="3 4" key="1">
    <citation type="journal article" date="2018" name="PLoS Pathog.">
        <title>Evolution of structural diversity of trichothecenes, a family of toxins produced by plant pathogenic and entomopathogenic fungi.</title>
        <authorList>
            <person name="Proctor R.H."/>
            <person name="McCormick S.P."/>
            <person name="Kim H.S."/>
            <person name="Cardoza R.E."/>
            <person name="Stanley A.M."/>
            <person name="Lindo L."/>
            <person name="Kelly A."/>
            <person name="Brown D.W."/>
            <person name="Lee T."/>
            <person name="Vaughan M.M."/>
            <person name="Alexander N.J."/>
            <person name="Busman M."/>
            <person name="Gutierrez S."/>
        </authorList>
    </citation>
    <scope>NUCLEOTIDE SEQUENCE [LARGE SCALE GENOMIC DNA]</scope>
    <source>
        <strain evidence="3 4">NRRL 3299</strain>
    </source>
</reference>
<keyword evidence="2" id="KW-0134">Cell wall</keyword>
<sequence>MRPSTVITLFISAAVASKCKGNRHPSVKELTVSQAQNTCGNDMTVQCCNKVTNTPAGNAAGQGAGLLNDLTLFDGCSDLSLNVIGILDGLLGKKCGANVACCQNSPSTASGGLINVALPCIALSSLI</sequence>
<gene>
    <name evidence="3" type="ORF">FSPOR_7569</name>
</gene>
<name>A0A395RY30_FUSSP</name>
<keyword evidence="2" id="KW-0732">Signal</keyword>
<feature type="signal peptide" evidence="2">
    <location>
        <begin position="1"/>
        <end position="21"/>
    </location>
</feature>
<dbReference type="InterPro" id="IPR001338">
    <property type="entry name" value="Class_I_Hydrophobin"/>
</dbReference>
<keyword evidence="4" id="KW-1185">Reference proteome</keyword>